<evidence type="ECO:0008006" key="3">
    <source>
        <dbReference type="Google" id="ProtNLM"/>
    </source>
</evidence>
<accession>A0A7Z9A1T2</accession>
<organism evidence="1 2">
    <name type="scientific">Rothia aeria</name>
    <dbReference type="NCBI Taxonomy" id="172042"/>
    <lineage>
        <taxon>Bacteria</taxon>
        <taxon>Bacillati</taxon>
        <taxon>Actinomycetota</taxon>
        <taxon>Actinomycetes</taxon>
        <taxon>Micrococcales</taxon>
        <taxon>Micrococcaceae</taxon>
        <taxon>Rothia</taxon>
    </lineage>
</organism>
<dbReference type="SUPFAM" id="SSF51445">
    <property type="entry name" value="(Trans)glycosidases"/>
    <property type="match status" value="1"/>
</dbReference>
<dbReference type="Pfam" id="PF14885">
    <property type="entry name" value="GHL15"/>
    <property type="match status" value="1"/>
</dbReference>
<name>A0A7Z9A1T2_9MICC</name>
<reference evidence="1 2" key="1">
    <citation type="submission" date="2018-12" db="EMBL/GenBank/DDBJ databases">
        <authorList>
            <consortium name="Pathogen Informatics"/>
        </authorList>
    </citation>
    <scope>NUCLEOTIDE SEQUENCE [LARGE SCALE GENOMIC DNA]</scope>
    <source>
        <strain evidence="1 2">NCTC10207</strain>
    </source>
</reference>
<dbReference type="AlphaFoldDB" id="A0A7Z9A1T2"/>
<gene>
    <name evidence="1" type="ORF">NCTC10207_00092</name>
</gene>
<evidence type="ECO:0000313" key="1">
    <source>
        <dbReference type="EMBL" id="VEI22026.1"/>
    </source>
</evidence>
<dbReference type="InterPro" id="IPR017853">
    <property type="entry name" value="GH"/>
</dbReference>
<dbReference type="EMBL" id="LR134479">
    <property type="protein sequence ID" value="VEI22026.1"/>
    <property type="molecule type" value="Genomic_DNA"/>
</dbReference>
<dbReference type="Proteomes" id="UP000282386">
    <property type="component" value="Chromosome"/>
</dbReference>
<sequence length="395" mass="43563">MINNTALRAGVPGRFGAWIRYGGDPITRKQLEFAVQNYSVAILQPWEQDAALYLKKNAPDMVVLAYKCLSSTRSYEPGPIYSSGVSWDTAQQALQNGKDLYARRTDGSLIEWRGYPQHYQMAVWNPDYRWYWMDSVVKELRDSPFDGVMGDNDIESDYYGLNLPIRNVDSMAIVRAGLDHLIEYAGAELNKAGKILVPNIAEARLRWGKWEAHSAYGGGFEEVWLGWGAQEFLDSTYAMLQSRHIGRGAQGQVRLAYDEGLQRADRTAPKVTILRTPSGGPKAPVTGTDENLLYGLAGFWIFGGGRFTGIAATEHDSYNGTPFSPEMSYDLGTPAEAVKSDGAVHARAFTHGWAAINLGTTSRMVRVPGGLKDAAGNTPPSTLTLQAHQGVLYRK</sequence>
<evidence type="ECO:0000313" key="2">
    <source>
        <dbReference type="Proteomes" id="UP000282386"/>
    </source>
</evidence>
<protein>
    <recommendedName>
        <fullName evidence="3">Protease/lipase ABC transporter permease/ATP-binding protein</fullName>
    </recommendedName>
</protein>
<dbReference type="InterPro" id="IPR029455">
    <property type="entry name" value="GHL15"/>
</dbReference>
<proteinExistence type="predicted"/>